<dbReference type="GO" id="GO:0003677">
    <property type="term" value="F:DNA binding"/>
    <property type="evidence" value="ECO:0007669"/>
    <property type="project" value="InterPro"/>
</dbReference>
<keyword evidence="3" id="KW-0119">Carbohydrate metabolism</keyword>
<evidence type="ECO:0000256" key="1">
    <source>
        <dbReference type="ARBA" id="ARBA00002486"/>
    </source>
</evidence>
<keyword evidence="6" id="KW-1185">Reference proteome</keyword>
<dbReference type="InterPro" id="IPR036388">
    <property type="entry name" value="WH-like_DNA-bd_sf"/>
</dbReference>
<gene>
    <name evidence="5" type="ORF">EDD78_11067</name>
</gene>
<dbReference type="Gene3D" id="3.30.420.40">
    <property type="match status" value="2"/>
</dbReference>
<comment type="caution">
    <text evidence="5">The sequence shown here is derived from an EMBL/GenBank/DDBJ whole genome shotgun (WGS) entry which is preliminary data.</text>
</comment>
<feature type="domain" description="HTH crp-type" evidence="4">
    <location>
        <begin position="22"/>
        <end position="76"/>
    </location>
</feature>
<dbReference type="RefSeq" id="WP_079699938.1">
    <property type="nucleotide sequence ID" value="NZ_SLUK01000010.1"/>
</dbReference>
<reference evidence="5 6" key="1">
    <citation type="submission" date="2019-03" db="EMBL/GenBank/DDBJ databases">
        <title>Genomic Encyclopedia of Type Strains, Phase IV (KMG-IV): sequencing the most valuable type-strain genomes for metagenomic binning, comparative biology and taxonomic classification.</title>
        <authorList>
            <person name="Goeker M."/>
        </authorList>
    </citation>
    <scope>NUCLEOTIDE SEQUENCE [LARGE SCALE GENOMIC DNA]</scope>
    <source>
        <strain evidence="5 6">DSM 100433</strain>
    </source>
</reference>
<dbReference type="GO" id="GO:0006355">
    <property type="term" value="P:regulation of DNA-templated transcription"/>
    <property type="evidence" value="ECO:0007669"/>
    <property type="project" value="InterPro"/>
</dbReference>
<dbReference type="InterPro" id="IPR012318">
    <property type="entry name" value="HTH_CRP"/>
</dbReference>
<dbReference type="AlphaFoldDB" id="A0A9X8UHW2"/>
<dbReference type="SMART" id="SM00419">
    <property type="entry name" value="HTH_CRP"/>
    <property type="match status" value="1"/>
</dbReference>
<dbReference type="InterPro" id="IPR043129">
    <property type="entry name" value="ATPase_NBD"/>
</dbReference>
<dbReference type="SUPFAM" id="SSF46785">
    <property type="entry name" value="Winged helix' DNA-binding domain"/>
    <property type="match status" value="1"/>
</dbReference>
<dbReference type="PANTHER" id="PTHR18964">
    <property type="entry name" value="ROK (REPRESSOR, ORF, KINASE) FAMILY"/>
    <property type="match status" value="1"/>
</dbReference>
<dbReference type="PANTHER" id="PTHR18964:SF110">
    <property type="entry name" value="TRANSCRIPTIONAL REGULATOR, XYLR-RELATED"/>
    <property type="match status" value="1"/>
</dbReference>
<organism evidence="5 6">
    <name type="scientific">Harryflintia acetispora</name>
    <dbReference type="NCBI Taxonomy" id="1849041"/>
    <lineage>
        <taxon>Bacteria</taxon>
        <taxon>Bacillati</taxon>
        <taxon>Bacillota</taxon>
        <taxon>Clostridia</taxon>
        <taxon>Eubacteriales</taxon>
        <taxon>Oscillospiraceae</taxon>
        <taxon>Harryflintia</taxon>
    </lineage>
</organism>
<name>A0A9X8UHW2_9FIRM</name>
<evidence type="ECO:0000313" key="6">
    <source>
        <dbReference type="Proteomes" id="UP000294682"/>
    </source>
</evidence>
<dbReference type="Proteomes" id="UP000294682">
    <property type="component" value="Unassembled WGS sequence"/>
</dbReference>
<keyword evidence="3" id="KW-0859">Xylose metabolism</keyword>
<comment type="function">
    <text evidence="1">Transcriptional repressor of xylose-utilizing enzymes.</text>
</comment>
<accession>A0A9X8UHW2</accession>
<proteinExistence type="inferred from homology"/>
<dbReference type="Gene3D" id="1.10.10.10">
    <property type="entry name" value="Winged helix-like DNA-binding domain superfamily/Winged helix DNA-binding domain"/>
    <property type="match status" value="1"/>
</dbReference>
<dbReference type="OrthoDB" id="9796533at2"/>
<protein>
    <submittedName>
        <fullName evidence="5">NBD/HSP70 family sugar kinase</fullName>
    </submittedName>
</protein>
<dbReference type="InterPro" id="IPR000600">
    <property type="entry name" value="ROK"/>
</dbReference>
<evidence type="ECO:0000313" key="5">
    <source>
        <dbReference type="EMBL" id="TCL42441.1"/>
    </source>
</evidence>
<comment type="similarity">
    <text evidence="2">Belongs to the ROK (NagC/XylR) family.</text>
</comment>
<keyword evidence="5" id="KW-0808">Transferase</keyword>
<dbReference type="GO" id="GO:0016301">
    <property type="term" value="F:kinase activity"/>
    <property type="evidence" value="ECO:0007669"/>
    <property type="project" value="UniProtKB-KW"/>
</dbReference>
<evidence type="ECO:0000256" key="3">
    <source>
        <dbReference type="ARBA" id="ARBA00022629"/>
    </source>
</evidence>
<dbReference type="SUPFAM" id="SSF53067">
    <property type="entry name" value="Actin-like ATPase domain"/>
    <property type="match status" value="1"/>
</dbReference>
<evidence type="ECO:0000256" key="2">
    <source>
        <dbReference type="ARBA" id="ARBA00006479"/>
    </source>
</evidence>
<dbReference type="EMBL" id="SLUK01000010">
    <property type="protein sequence ID" value="TCL42441.1"/>
    <property type="molecule type" value="Genomic_DNA"/>
</dbReference>
<dbReference type="Pfam" id="PF00480">
    <property type="entry name" value="ROK"/>
    <property type="match status" value="1"/>
</dbReference>
<dbReference type="Pfam" id="PF13412">
    <property type="entry name" value="HTH_24"/>
    <property type="match status" value="1"/>
</dbReference>
<keyword evidence="5" id="KW-0418">Kinase</keyword>
<sequence>MIQPTQDQAYTKIHNTRVVLDLIREKRPLSRVEIARLTGMSSATITRIVSDLIRTGVVCETTPFSTKVGRKAILLDIVSDAALCFAVDIAPSLLRAGIVDYKGEVLCQREYAIVCREHTPQQYAKLVHKSLLELCAALPGEKEVVCAGATVIGIVDHAAGMVRFAPQLGWKEVPIAALLEEALSLPVAIHNDVDAQILGEAQSLGLDKKSVAYLSVGKGVGSSMLLDGRVVEGDSDICGEIGHTIIELQGLQCSCGRRGCLQTFIGENSVLQRARMKDPAIKSMRQLVACYHEGTPWARELIEQTATYLAVAINNLGCMHNPQTIILGGELIRSYPFLFELAQQHLGDLLYEPLRGNLQLLCTKSRGMSGILGIAQLSQERYVDQLIEDNIF</sequence>
<evidence type="ECO:0000259" key="4">
    <source>
        <dbReference type="SMART" id="SM00419"/>
    </source>
</evidence>
<dbReference type="GO" id="GO:0042732">
    <property type="term" value="P:D-xylose metabolic process"/>
    <property type="evidence" value="ECO:0007669"/>
    <property type="project" value="UniProtKB-KW"/>
</dbReference>
<dbReference type="InterPro" id="IPR036390">
    <property type="entry name" value="WH_DNA-bd_sf"/>
</dbReference>